<dbReference type="AlphaFoldDB" id="A0A225W9Q6"/>
<keyword evidence="3" id="KW-1185">Reference proteome</keyword>
<dbReference type="Proteomes" id="UP000198211">
    <property type="component" value="Unassembled WGS sequence"/>
</dbReference>
<dbReference type="EMBL" id="NBNE01001471">
    <property type="protein sequence ID" value="OWZ13889.1"/>
    <property type="molecule type" value="Genomic_DNA"/>
</dbReference>
<evidence type="ECO:0000256" key="1">
    <source>
        <dbReference type="SAM" id="MobiDB-lite"/>
    </source>
</evidence>
<evidence type="ECO:0000313" key="3">
    <source>
        <dbReference type="Proteomes" id="UP000198211"/>
    </source>
</evidence>
<feature type="compositionally biased region" description="Low complexity" evidence="1">
    <location>
        <begin position="132"/>
        <end position="153"/>
    </location>
</feature>
<sequence>MREVILQKPFAAKYGGAGTVWVRIAQRVSTAINVVLIDKQVQDRVRLLKKNWRAGELRSALGSGIEESTEASDVQSHYETLAGLVAQYVGLESSFVAAKKRKKKAKEVEEASTNLCAAQIVAEATTRRALRGESLSSNDSSSESGDDNASVSSNPSGRSSTVTPTKPATGARRKSVFQSEIERQEKRIRADMEMRRDQFEQQIQLQQNQHSERLAFEKEQHASRLQFEREREQARERAEERILRARGEAEERNRELILQCVKLLGNTAVKKDSK</sequence>
<evidence type="ECO:0000313" key="2">
    <source>
        <dbReference type="EMBL" id="OWZ13889.1"/>
    </source>
</evidence>
<dbReference type="OrthoDB" id="114449at2759"/>
<name>A0A225W9Q6_9STRA</name>
<organism evidence="2 3">
    <name type="scientific">Phytophthora megakarya</name>
    <dbReference type="NCBI Taxonomy" id="4795"/>
    <lineage>
        <taxon>Eukaryota</taxon>
        <taxon>Sar</taxon>
        <taxon>Stramenopiles</taxon>
        <taxon>Oomycota</taxon>
        <taxon>Peronosporomycetes</taxon>
        <taxon>Peronosporales</taxon>
        <taxon>Peronosporaceae</taxon>
        <taxon>Phytophthora</taxon>
    </lineage>
</organism>
<comment type="caution">
    <text evidence="2">The sequence shown here is derived from an EMBL/GenBank/DDBJ whole genome shotgun (WGS) entry which is preliminary data.</text>
</comment>
<gene>
    <name evidence="2" type="ORF">PHMEG_00012715</name>
</gene>
<protein>
    <submittedName>
        <fullName evidence="2">Uncharacterized protein</fullName>
    </submittedName>
</protein>
<accession>A0A225W9Q6</accession>
<reference evidence="3" key="1">
    <citation type="submission" date="2017-03" db="EMBL/GenBank/DDBJ databases">
        <title>Phytopthora megakarya and P. palmivora, two closely related causual agents of cacao black pod achieved similar genome size and gene model numbers by different mechanisms.</title>
        <authorList>
            <person name="Ali S."/>
            <person name="Shao J."/>
            <person name="Larry D.J."/>
            <person name="Kronmiller B."/>
            <person name="Shen D."/>
            <person name="Strem M.D."/>
            <person name="Melnick R.L."/>
            <person name="Guiltinan M.J."/>
            <person name="Tyler B.M."/>
            <person name="Meinhardt L.W."/>
            <person name="Bailey B.A."/>
        </authorList>
    </citation>
    <scope>NUCLEOTIDE SEQUENCE [LARGE SCALE GENOMIC DNA]</scope>
    <source>
        <strain evidence="3">zdho120</strain>
    </source>
</reference>
<feature type="compositionally biased region" description="Polar residues" evidence="1">
    <location>
        <begin position="154"/>
        <end position="166"/>
    </location>
</feature>
<proteinExistence type="predicted"/>
<feature type="region of interest" description="Disordered" evidence="1">
    <location>
        <begin position="129"/>
        <end position="182"/>
    </location>
</feature>